<organism evidence="1 2">
    <name type="scientific">Pseudofrankia asymbiotica</name>
    <dbReference type="NCBI Taxonomy" id="1834516"/>
    <lineage>
        <taxon>Bacteria</taxon>
        <taxon>Bacillati</taxon>
        <taxon>Actinomycetota</taxon>
        <taxon>Actinomycetes</taxon>
        <taxon>Frankiales</taxon>
        <taxon>Frankiaceae</taxon>
        <taxon>Pseudofrankia</taxon>
    </lineage>
</organism>
<protein>
    <submittedName>
        <fullName evidence="1">Uncharacterized protein</fullName>
    </submittedName>
</protein>
<gene>
    <name evidence="1" type="ORF">BL253_02980</name>
</gene>
<evidence type="ECO:0000313" key="1">
    <source>
        <dbReference type="EMBL" id="ONH32918.1"/>
    </source>
</evidence>
<name>A0A1V2IIB3_9ACTN</name>
<evidence type="ECO:0000313" key="2">
    <source>
        <dbReference type="Proteomes" id="UP000188929"/>
    </source>
</evidence>
<reference evidence="2" key="1">
    <citation type="submission" date="2016-10" db="EMBL/GenBank/DDBJ databases">
        <title>Frankia sp. NRRL B-16386 Genome sequencing.</title>
        <authorList>
            <person name="Ghodhbane-Gtari F."/>
            <person name="Swanson E."/>
            <person name="Gueddou A."/>
            <person name="Hezbri K."/>
            <person name="Ktari K."/>
            <person name="Nouioui I."/>
            <person name="Morris K."/>
            <person name="Simpson S."/>
            <person name="Abebe-Akele F."/>
            <person name="Thomas K."/>
            <person name="Gtari M."/>
            <person name="Tisa L.S."/>
        </authorList>
    </citation>
    <scope>NUCLEOTIDE SEQUENCE [LARGE SCALE GENOMIC DNA]</scope>
    <source>
        <strain evidence="2">NRRL B-16386</strain>
    </source>
</reference>
<dbReference type="OrthoDB" id="3211592at2"/>
<sequence>MMDDQFGAPSVAWAFSADLELPEGSPLTRIGPAASAMVGHPARRRIESLVMAALAELGAVARWMTVTVEGADNAELDRARVWLAEGRLTAAEAGRRLGTRIAEQDLPGWVSGWLVSARRRSGGTTTALAYPAMDPAETAVGLASWLQDALADGGISEPVPPCAGHPHPMVPTVHEAAPWWSCPVGDLVRPWQTRPATVA</sequence>
<proteinExistence type="predicted"/>
<dbReference type="AlphaFoldDB" id="A0A1V2IIB3"/>
<accession>A0A1V2IIB3</accession>
<comment type="caution">
    <text evidence="1">The sequence shown here is derived from an EMBL/GenBank/DDBJ whole genome shotgun (WGS) entry which is preliminary data.</text>
</comment>
<keyword evidence="2" id="KW-1185">Reference proteome</keyword>
<dbReference type="EMBL" id="MOMC01000008">
    <property type="protein sequence ID" value="ONH32918.1"/>
    <property type="molecule type" value="Genomic_DNA"/>
</dbReference>
<dbReference type="Proteomes" id="UP000188929">
    <property type="component" value="Unassembled WGS sequence"/>
</dbReference>